<evidence type="ECO:0000313" key="1">
    <source>
        <dbReference type="EMBL" id="KAG4306509.1"/>
    </source>
</evidence>
<evidence type="ECO:0000313" key="2">
    <source>
        <dbReference type="Proteomes" id="UP000768646"/>
    </source>
</evidence>
<sequence length="666" mass="75735">MNILLYSGDQTSELSVRSTFSLLHFFLSPYYFIQKVNQEILEKDGWEKNAALLVMPGGETALYETKLSKKVNWKILEYIRKGGRYIGIAAGACYASALIESRCNNNHTKQTESGGLVIFPGTVQDSVFSKITSHNDSDPHITLIQIEDVFNENLNCLYFYHRGGTLFVNADHFLNTRILASYKEIDVDCESESKAAVIHCKVGEGQAVLFGVHPEYSILNEDIEKANKEGSSLFDDSLSIEKQKIAFLKHIFQLLNLQTVSKPLISIKSTNLHLFSEFPDIIEKTANVLYSISEKITEKYAIKCENDIFYLKETSQIPVSISIRNYLNDFHKYDYNKIPKYIKIHRDLPSITEIPFFNYNIYFKNLLKLRTLEEKAYQLGNIILYGEILTSSQTLLDKNLKFLKNLPTGLVLLATQQTEGRGRKSNIWVSQLGSLTFSLVIRHSEYSKSSSIVFIQYLVSLAIVEAIKTYDTYYNELDVHIKWPNDICIKHLKGSTNKPTFILNDIGYTKIGGILISSSYIDNTFLMAIGCGINLTNSFPASLELFIKNLNTERASRKQPLLSEITLEKMLAHIMTTLEIMYYKFSSNVMGFKLFEQQYYKHWLHSNQIVTLENTKSKAVVTGINMTHGGLIVESIENGGKKGKTLEFLPDLNSFDITQGIIKNKV</sequence>
<comment type="caution">
    <text evidence="1">The sequence shown here is derived from an EMBL/GenBank/DDBJ whole genome shotgun (WGS) entry which is preliminary data.</text>
</comment>
<keyword evidence="2" id="KW-1185">Reference proteome</keyword>
<name>A0ACB7CH72_9ASCO</name>
<accession>A0ACB7CH72</accession>
<proteinExistence type="predicted"/>
<organism evidence="1 2">
    <name type="scientific">Pneumocystis oryctolagi</name>
    <dbReference type="NCBI Taxonomy" id="42067"/>
    <lineage>
        <taxon>Eukaryota</taxon>
        <taxon>Fungi</taxon>
        <taxon>Dikarya</taxon>
        <taxon>Ascomycota</taxon>
        <taxon>Taphrinomycotina</taxon>
        <taxon>Pneumocystomycetes</taxon>
        <taxon>Pneumocystaceae</taxon>
        <taxon>Pneumocystis</taxon>
    </lineage>
</organism>
<dbReference type="Proteomes" id="UP000768646">
    <property type="component" value="Unassembled WGS sequence"/>
</dbReference>
<gene>
    <name evidence="1" type="ORF">PORY_000497</name>
</gene>
<reference evidence="1 2" key="1">
    <citation type="journal article" date="2021" name="Commun. Biol.">
        <title>Genomic insights into the host specific adaptation of the Pneumocystis genus.</title>
        <authorList>
            <person name="Cisse O.H."/>
            <person name="Ma L."/>
            <person name="Dekker J.P."/>
            <person name="Khil P.P."/>
            <person name="Youn J.-H."/>
            <person name="Brenchley J.M."/>
            <person name="Blair R."/>
            <person name="Pahar B."/>
            <person name="Chabe M."/>
            <person name="Van Rompay K.K.A."/>
            <person name="Keesler R."/>
            <person name="Sukura A."/>
            <person name="Hirsch V."/>
            <person name="Kutty G."/>
            <person name="Liu Y."/>
            <person name="Peng L."/>
            <person name="Chen J."/>
            <person name="Song J."/>
            <person name="Weissenbacher-Lang C."/>
            <person name="Xu J."/>
            <person name="Upham N.S."/>
            <person name="Stajich J.E."/>
            <person name="Cuomo C.A."/>
            <person name="Cushion M.T."/>
            <person name="Kovacs J.A."/>
        </authorList>
    </citation>
    <scope>NUCLEOTIDE SEQUENCE [LARGE SCALE GENOMIC DNA]</scope>
    <source>
        <strain evidence="1 2">RABM</strain>
    </source>
</reference>
<protein>
    <submittedName>
        <fullName evidence="1">Uncharacterized protein</fullName>
    </submittedName>
</protein>
<dbReference type="EMBL" id="JABTEG010000001">
    <property type="protein sequence ID" value="KAG4306509.1"/>
    <property type="molecule type" value="Genomic_DNA"/>
</dbReference>